<name>A0A9N7V102_PLEPL</name>
<organism evidence="3 4">
    <name type="scientific">Pleuronectes platessa</name>
    <name type="common">European plaice</name>
    <dbReference type="NCBI Taxonomy" id="8262"/>
    <lineage>
        <taxon>Eukaryota</taxon>
        <taxon>Metazoa</taxon>
        <taxon>Chordata</taxon>
        <taxon>Craniata</taxon>
        <taxon>Vertebrata</taxon>
        <taxon>Euteleostomi</taxon>
        <taxon>Actinopterygii</taxon>
        <taxon>Neopterygii</taxon>
        <taxon>Teleostei</taxon>
        <taxon>Neoteleostei</taxon>
        <taxon>Acanthomorphata</taxon>
        <taxon>Carangaria</taxon>
        <taxon>Pleuronectiformes</taxon>
        <taxon>Pleuronectoidei</taxon>
        <taxon>Pleuronectidae</taxon>
        <taxon>Pleuronectes</taxon>
    </lineage>
</organism>
<feature type="compositionally biased region" description="Acidic residues" evidence="1">
    <location>
        <begin position="158"/>
        <end position="173"/>
    </location>
</feature>
<evidence type="ECO:0000256" key="2">
    <source>
        <dbReference type="SAM" id="SignalP"/>
    </source>
</evidence>
<evidence type="ECO:0000313" key="4">
    <source>
        <dbReference type="Proteomes" id="UP001153269"/>
    </source>
</evidence>
<evidence type="ECO:0000313" key="3">
    <source>
        <dbReference type="EMBL" id="CAB1440137.1"/>
    </source>
</evidence>
<dbReference type="Proteomes" id="UP001153269">
    <property type="component" value="Unassembled WGS sequence"/>
</dbReference>
<proteinExistence type="predicted"/>
<feature type="chain" id="PRO_5040361862" evidence="2">
    <location>
        <begin position="22"/>
        <end position="173"/>
    </location>
</feature>
<dbReference type="AlphaFoldDB" id="A0A9N7V102"/>
<gene>
    <name evidence="3" type="ORF">PLEPLA_LOCUS27903</name>
</gene>
<keyword evidence="4" id="KW-1185">Reference proteome</keyword>
<dbReference type="EMBL" id="CADEAL010002402">
    <property type="protein sequence ID" value="CAB1440137.1"/>
    <property type="molecule type" value="Genomic_DNA"/>
</dbReference>
<reference evidence="3" key="1">
    <citation type="submission" date="2020-03" db="EMBL/GenBank/DDBJ databases">
        <authorList>
            <person name="Weist P."/>
        </authorList>
    </citation>
    <scope>NUCLEOTIDE SEQUENCE</scope>
</reference>
<accession>A0A9N7V102</accession>
<feature type="region of interest" description="Disordered" evidence="1">
    <location>
        <begin position="150"/>
        <end position="173"/>
    </location>
</feature>
<protein>
    <submittedName>
        <fullName evidence="3">Uncharacterized protein</fullName>
    </submittedName>
</protein>
<feature type="signal peptide" evidence="2">
    <location>
        <begin position="1"/>
        <end position="21"/>
    </location>
</feature>
<sequence>MQSISLPGLVLWLPLGSPAACLKHAQVPVARSQNVHIINSLHALRQQTSPSNAPATGMGGATGNPQSSSGRFIASYNLCSSLLHCHAPSHSYTGVVFSLCLELLLPTQKAVTCHTSRRQVGSDIFSYEIPSINVNLDSLIDEFSGAPCRRSRAVTDSPEGDAVPEEEPQSTTL</sequence>
<comment type="caution">
    <text evidence="3">The sequence shown here is derived from an EMBL/GenBank/DDBJ whole genome shotgun (WGS) entry which is preliminary data.</text>
</comment>
<evidence type="ECO:0000256" key="1">
    <source>
        <dbReference type="SAM" id="MobiDB-lite"/>
    </source>
</evidence>
<keyword evidence="2" id="KW-0732">Signal</keyword>